<dbReference type="NCBIfam" id="TIGR01683">
    <property type="entry name" value="thiS"/>
    <property type="match status" value="1"/>
</dbReference>
<dbReference type="OrthoDB" id="163636at2"/>
<proteinExistence type="predicted"/>
<dbReference type="EMBL" id="CP009220">
    <property type="protein sequence ID" value="ALC06228.1"/>
    <property type="molecule type" value="Genomic_DNA"/>
</dbReference>
<dbReference type="CDD" id="cd00565">
    <property type="entry name" value="Ubl_ThiS"/>
    <property type="match status" value="1"/>
</dbReference>
<dbReference type="Pfam" id="PF02597">
    <property type="entry name" value="ThiS"/>
    <property type="match status" value="1"/>
</dbReference>
<reference evidence="1 2" key="1">
    <citation type="submission" date="2014-08" db="EMBL/GenBank/DDBJ databases">
        <title>Complete genome sequence of Corynebacterium deserti GIMN1.010 (=DSM 45689), isolated from desert sand in western China.</title>
        <authorList>
            <person name="Ruckert C."/>
            <person name="Albersmeier A."/>
            <person name="Kalinowski J."/>
        </authorList>
    </citation>
    <scope>NUCLEOTIDE SEQUENCE [LARGE SCALE GENOMIC DNA]</scope>
    <source>
        <strain evidence="1 2">GIMN1.010</strain>
    </source>
</reference>
<dbReference type="STRING" id="931089.CDES_09180"/>
<name>A0A0M4CEG3_9CORY</name>
<dbReference type="KEGG" id="cdx:CDES_09180"/>
<dbReference type="RefSeq" id="WP_053545198.1">
    <property type="nucleotide sequence ID" value="NZ_CP009220.1"/>
</dbReference>
<dbReference type="PANTHER" id="PTHR34472:SF1">
    <property type="entry name" value="SULFUR CARRIER PROTEIN THIS"/>
    <property type="match status" value="1"/>
</dbReference>
<dbReference type="Gene3D" id="3.10.20.30">
    <property type="match status" value="1"/>
</dbReference>
<dbReference type="InterPro" id="IPR016155">
    <property type="entry name" value="Mopterin_synth/thiamin_S_b"/>
</dbReference>
<dbReference type="AlphaFoldDB" id="A0A0M4CEG3"/>
<dbReference type="SUPFAM" id="SSF54285">
    <property type="entry name" value="MoaD/ThiS"/>
    <property type="match status" value="1"/>
</dbReference>
<dbReference type="InterPro" id="IPR010035">
    <property type="entry name" value="Thi_S"/>
</dbReference>
<dbReference type="Proteomes" id="UP000068067">
    <property type="component" value="Chromosome"/>
</dbReference>
<sequence>MITFTFNNSITTSTPQSIEELVQEKVGSDQGVAVAINSTVLPRSQWSRQIANNDVVDILTAVQGG</sequence>
<accession>A0A0M4CEG3</accession>
<evidence type="ECO:0000313" key="1">
    <source>
        <dbReference type="EMBL" id="ALC06228.1"/>
    </source>
</evidence>
<organism evidence="1 2">
    <name type="scientific">Corynebacterium deserti GIMN1.010</name>
    <dbReference type="NCBI Taxonomy" id="931089"/>
    <lineage>
        <taxon>Bacteria</taxon>
        <taxon>Bacillati</taxon>
        <taxon>Actinomycetota</taxon>
        <taxon>Actinomycetes</taxon>
        <taxon>Mycobacteriales</taxon>
        <taxon>Corynebacteriaceae</taxon>
        <taxon>Corynebacterium</taxon>
    </lineage>
</organism>
<gene>
    <name evidence="1" type="ORF">CDES_09180</name>
</gene>
<dbReference type="PANTHER" id="PTHR34472">
    <property type="entry name" value="SULFUR CARRIER PROTEIN THIS"/>
    <property type="match status" value="1"/>
</dbReference>
<protein>
    <recommendedName>
        <fullName evidence="3">Thiamine biosynthesis protein ThiS</fullName>
    </recommendedName>
</protein>
<evidence type="ECO:0000313" key="2">
    <source>
        <dbReference type="Proteomes" id="UP000068067"/>
    </source>
</evidence>
<dbReference type="InterPro" id="IPR012675">
    <property type="entry name" value="Beta-grasp_dom_sf"/>
</dbReference>
<keyword evidence="2" id="KW-1185">Reference proteome</keyword>
<dbReference type="InterPro" id="IPR003749">
    <property type="entry name" value="ThiS/MoaD-like"/>
</dbReference>
<dbReference type="PATRIC" id="fig|931089.4.peg.1852"/>
<evidence type="ECO:0008006" key="3">
    <source>
        <dbReference type="Google" id="ProtNLM"/>
    </source>
</evidence>